<evidence type="ECO:0000313" key="3">
    <source>
        <dbReference type="EMBL" id="WRO23674.1"/>
    </source>
</evidence>
<dbReference type="KEGG" id="dbc:MFMK1_003541"/>
<dbReference type="FunFam" id="3.30.70.270:FF:000001">
    <property type="entry name" value="Diguanylate cyclase domain protein"/>
    <property type="match status" value="1"/>
</dbReference>
<dbReference type="RefSeq" id="WP_366923050.1">
    <property type="nucleotide sequence ID" value="NZ_CP121694.1"/>
</dbReference>
<dbReference type="SMART" id="SM00267">
    <property type="entry name" value="GGDEF"/>
    <property type="match status" value="1"/>
</dbReference>
<dbReference type="CDD" id="cd01949">
    <property type="entry name" value="GGDEF"/>
    <property type="match status" value="1"/>
</dbReference>
<evidence type="ECO:0000259" key="2">
    <source>
        <dbReference type="PROSITE" id="PS50887"/>
    </source>
</evidence>
<feature type="transmembrane region" description="Helical" evidence="1">
    <location>
        <begin position="7"/>
        <end position="25"/>
    </location>
</feature>
<dbReference type="AlphaFoldDB" id="A0AAU0USR2"/>
<evidence type="ECO:0000313" key="4">
    <source>
        <dbReference type="Proteomes" id="UP001329915"/>
    </source>
</evidence>
<keyword evidence="4" id="KW-1185">Reference proteome</keyword>
<dbReference type="PANTHER" id="PTHR46663:SF2">
    <property type="entry name" value="GGDEF DOMAIN-CONTAINING PROTEIN"/>
    <property type="match status" value="1"/>
</dbReference>
<accession>A0AAU0USR2</accession>
<dbReference type="Proteomes" id="UP001329915">
    <property type="component" value="Chromosome"/>
</dbReference>
<dbReference type="PROSITE" id="PS50887">
    <property type="entry name" value="GGDEF"/>
    <property type="match status" value="1"/>
</dbReference>
<dbReference type="SUPFAM" id="SSF55073">
    <property type="entry name" value="Nucleotide cyclase"/>
    <property type="match status" value="1"/>
</dbReference>
<dbReference type="EMBL" id="CP121694">
    <property type="protein sequence ID" value="WRO23674.1"/>
    <property type="molecule type" value="Genomic_DNA"/>
</dbReference>
<dbReference type="NCBIfam" id="TIGR00254">
    <property type="entry name" value="GGDEF"/>
    <property type="match status" value="1"/>
</dbReference>
<protein>
    <submittedName>
        <fullName evidence="3">GGDEF domain-containing protein</fullName>
    </submittedName>
</protein>
<organism evidence="3 4">
    <name type="scientific">Metallumcola ferriviriculae</name>
    <dbReference type="NCBI Taxonomy" id="3039180"/>
    <lineage>
        <taxon>Bacteria</taxon>
        <taxon>Bacillati</taxon>
        <taxon>Bacillota</taxon>
        <taxon>Clostridia</taxon>
        <taxon>Neomoorellales</taxon>
        <taxon>Desulfitibacteraceae</taxon>
        <taxon>Metallumcola</taxon>
    </lineage>
</organism>
<dbReference type="Gene3D" id="3.30.70.270">
    <property type="match status" value="1"/>
</dbReference>
<gene>
    <name evidence="3" type="ORF">MFMK1_003541</name>
</gene>
<name>A0AAU0USR2_9FIRM</name>
<feature type="domain" description="GGDEF" evidence="2">
    <location>
        <begin position="370"/>
        <end position="504"/>
    </location>
</feature>
<evidence type="ECO:0000256" key="1">
    <source>
        <dbReference type="SAM" id="Phobius"/>
    </source>
</evidence>
<keyword evidence="1" id="KW-1133">Transmembrane helix</keyword>
<dbReference type="InterPro" id="IPR029787">
    <property type="entry name" value="Nucleotide_cyclase"/>
</dbReference>
<dbReference type="InterPro" id="IPR052163">
    <property type="entry name" value="DGC-Regulatory_Protein"/>
</dbReference>
<sequence>MKNIRYIFALSIIIIVYIILLTFFYNNYENTVEIIESEYGAKHKLVEESVYNTIKYADTILGITEQQLNVEMQKKSLILLNKYSEEPDVMTWDLQALKNEIPDCDIYIINEDLKVVRTTFADDLGLDFKEFPTFSKLLDSRLQGNSFVADRLDISTNTGKLMKYSYTPTPDHKYILELSINIEERFPVLTNADIFAVAEQSTMQYPSVENVAIYKTNFGRKSILKISKSKPYYNVVMDNNKLAQIQKALKSDEVQLDNLIDKSSGNSFTHKYIPYVVNTRDGEYSWWNSYVIEVVYNNLGFNELNNQKTVFWKNIGLVTLVYLTFALLILYLLLKSEHMAYHDPLTNLPNRKLFERSINQAIVDAEKNKLKLAVLFLDLDNFKKINDTYGHEVGDSVLKEVTSRLRTNLRESDIVSRLGGDEFTILLSDIKSEDNSIEVANKINSLFQAPIKTGDNHEFQIEFSIGISCYPKDGDKSESLMKKADMAMYHAKSQQLEYSMYYDQLKR</sequence>
<keyword evidence="1" id="KW-0472">Membrane</keyword>
<feature type="transmembrane region" description="Helical" evidence="1">
    <location>
        <begin position="311"/>
        <end position="334"/>
    </location>
</feature>
<proteinExistence type="predicted"/>
<dbReference type="PANTHER" id="PTHR46663">
    <property type="entry name" value="DIGUANYLATE CYCLASE DGCT-RELATED"/>
    <property type="match status" value="1"/>
</dbReference>
<dbReference type="Pfam" id="PF00990">
    <property type="entry name" value="GGDEF"/>
    <property type="match status" value="1"/>
</dbReference>
<dbReference type="InterPro" id="IPR043128">
    <property type="entry name" value="Rev_trsase/Diguanyl_cyclase"/>
</dbReference>
<keyword evidence="1" id="KW-0812">Transmembrane</keyword>
<dbReference type="InterPro" id="IPR000160">
    <property type="entry name" value="GGDEF_dom"/>
</dbReference>
<reference evidence="3 4" key="1">
    <citation type="submission" date="2023-04" db="EMBL/GenBank/DDBJ databases">
        <authorList>
            <person name="Hsu D."/>
        </authorList>
    </citation>
    <scope>NUCLEOTIDE SEQUENCE [LARGE SCALE GENOMIC DNA]</scope>
    <source>
        <strain evidence="3 4">MK1</strain>
    </source>
</reference>